<dbReference type="PROSITE" id="PS52016">
    <property type="entry name" value="TONB_DEPENDENT_REC_3"/>
    <property type="match status" value="1"/>
</dbReference>
<feature type="domain" description="TonB-dependent receptor plug" evidence="10">
    <location>
        <begin position="128"/>
        <end position="262"/>
    </location>
</feature>
<dbReference type="InterPro" id="IPR008969">
    <property type="entry name" value="CarboxyPept-like_regulatory"/>
</dbReference>
<evidence type="ECO:0000256" key="9">
    <source>
        <dbReference type="SAM" id="SignalP"/>
    </source>
</evidence>
<reference evidence="11" key="1">
    <citation type="submission" date="2020-10" db="EMBL/GenBank/DDBJ databases">
        <authorList>
            <person name="Gilroy R."/>
        </authorList>
    </citation>
    <scope>NUCLEOTIDE SEQUENCE</scope>
    <source>
        <strain evidence="11">ChiHecec2B26-709</strain>
    </source>
</reference>
<dbReference type="Gene3D" id="2.40.170.20">
    <property type="entry name" value="TonB-dependent receptor, beta-barrel domain"/>
    <property type="match status" value="1"/>
</dbReference>
<dbReference type="GO" id="GO:0044718">
    <property type="term" value="P:siderophore transmembrane transport"/>
    <property type="evidence" value="ECO:0007669"/>
    <property type="project" value="TreeGrafter"/>
</dbReference>
<dbReference type="Pfam" id="PF07715">
    <property type="entry name" value="Plug"/>
    <property type="match status" value="1"/>
</dbReference>
<evidence type="ECO:0000256" key="2">
    <source>
        <dbReference type="ARBA" id="ARBA00022448"/>
    </source>
</evidence>
<keyword evidence="4 8" id="KW-0812">Transmembrane</keyword>
<protein>
    <submittedName>
        <fullName evidence="11">TonB-dependent receptor</fullName>
    </submittedName>
</protein>
<evidence type="ECO:0000256" key="7">
    <source>
        <dbReference type="ARBA" id="ARBA00023237"/>
    </source>
</evidence>
<dbReference type="InterPro" id="IPR039426">
    <property type="entry name" value="TonB-dep_rcpt-like"/>
</dbReference>
<evidence type="ECO:0000256" key="5">
    <source>
        <dbReference type="ARBA" id="ARBA00022729"/>
    </source>
</evidence>
<dbReference type="AlphaFoldDB" id="A0A9D1KH53"/>
<dbReference type="InterPro" id="IPR037066">
    <property type="entry name" value="Plug_dom_sf"/>
</dbReference>
<accession>A0A9D1KH53</accession>
<evidence type="ECO:0000256" key="3">
    <source>
        <dbReference type="ARBA" id="ARBA00022452"/>
    </source>
</evidence>
<proteinExistence type="inferred from homology"/>
<keyword evidence="11" id="KW-0675">Receptor</keyword>
<reference evidence="11" key="2">
    <citation type="journal article" date="2021" name="PeerJ">
        <title>Extensive microbial diversity within the chicken gut microbiome revealed by metagenomics and culture.</title>
        <authorList>
            <person name="Gilroy R."/>
            <person name="Ravi A."/>
            <person name="Getino M."/>
            <person name="Pursley I."/>
            <person name="Horton D.L."/>
            <person name="Alikhan N.F."/>
            <person name="Baker D."/>
            <person name="Gharbi K."/>
            <person name="Hall N."/>
            <person name="Watson M."/>
            <person name="Adriaenssens E.M."/>
            <person name="Foster-Nyarko E."/>
            <person name="Jarju S."/>
            <person name="Secka A."/>
            <person name="Antonio M."/>
            <person name="Oren A."/>
            <person name="Chaudhuri R.R."/>
            <person name="La Ragione R."/>
            <person name="Hildebrand F."/>
            <person name="Pallen M.J."/>
        </authorList>
    </citation>
    <scope>NUCLEOTIDE SEQUENCE</scope>
    <source>
        <strain evidence="11">ChiHecec2B26-709</strain>
    </source>
</reference>
<feature type="chain" id="PRO_5038626223" evidence="9">
    <location>
        <begin position="25"/>
        <end position="937"/>
    </location>
</feature>
<dbReference type="PANTHER" id="PTHR30069">
    <property type="entry name" value="TONB-DEPENDENT OUTER MEMBRANE RECEPTOR"/>
    <property type="match status" value="1"/>
</dbReference>
<sequence length="937" mass="103604">MNRFISILFCAVSAFVYGLTPVSAGETDGAISGRVVSAEDGRPIEFAVISLLPSKIYTTTDVDGNYRIENISIGEVTVEASFFGMSTESKKLVITGGKDYVLDFTLSEISFRMQEVTVTATRDEAGKATASMISRQAMDHLQASSLNDVMSLLPGVAISNSSISGVQNLTLRGPGYGDASMNSLGTAVIVDGAPLSNNANLQVLSPALNSGNLSTSNNMTGGGASPAAGVDIRNISTDNIESVEVIRGIASVQYGDMTSGAVIVKSRAGASPYIVRVRTNPSIWQLSASKGFQTQKAGSFNFSVDYAYSTEKLTAAYESYRRLNGKLLWSKNFGPLNTNTSIDFNYSNDFQGDNPDMEERNVMTGASGIGARFSTNGHLNFQNAGWLKSLDYNIAGSYTDKHSFREQEEANSMQLYTTALGNSIVSNIPGAVIRDEYGETITSFAPGDEHASATVTPSNYVARYDIYGKEINAYGKLVANFYARIGEHADNGIVAGADFRTDGNLGDGLVNTGGEYPLEPRVRHRRYGDIPFVSQLGIFAEDNLVWKIAGRKLDIVAGARFDMINGKTVWEPRTNLSFEVIPQVFSIRGGWGISAKAPTAIYLYPDKYYYDAVLYSNMLSGLESSEELVIGRTFVFDTENPDLEIATNRKAEIGFDLKLAGRYRLSVTAYDEFMDNGYLFGKDLSCWRLISFTQYVQASKEDGERPVLTPGRTYNTFASWYKPLNNDVNHSRGVEFELDLGRFDAIRTSFYMNGAFAESSSYNKGNTFSARASSESTLEYNIGIYEPAVATDRWQNLLTTFRAVHNIPELGFVVSLTAQVNWFERWWTEYGDDEMFVSYISWKDGKVYDFDPAMKDDPEFSYMFTTRSAYRKEVEMTRPYLLLNLNISKEIGDWLTASFYVNNLLNNRPLYESRRNPGTFDELGIPIFFGFEMKITI</sequence>
<dbReference type="GO" id="GO:0015344">
    <property type="term" value="F:siderophore uptake transmembrane transporter activity"/>
    <property type="evidence" value="ECO:0007669"/>
    <property type="project" value="TreeGrafter"/>
</dbReference>
<keyword evidence="2 8" id="KW-0813">Transport</keyword>
<evidence type="ECO:0000313" key="11">
    <source>
        <dbReference type="EMBL" id="HIT46568.1"/>
    </source>
</evidence>
<evidence type="ECO:0000256" key="4">
    <source>
        <dbReference type="ARBA" id="ARBA00022692"/>
    </source>
</evidence>
<comment type="subcellular location">
    <subcellularLocation>
        <location evidence="1 8">Cell outer membrane</location>
        <topology evidence="1 8">Multi-pass membrane protein</topology>
    </subcellularLocation>
</comment>
<comment type="similarity">
    <text evidence="8">Belongs to the TonB-dependent receptor family.</text>
</comment>
<dbReference type="Pfam" id="PF13715">
    <property type="entry name" value="CarbopepD_reg_2"/>
    <property type="match status" value="1"/>
</dbReference>
<feature type="signal peptide" evidence="9">
    <location>
        <begin position="1"/>
        <end position="24"/>
    </location>
</feature>
<keyword evidence="3 8" id="KW-1134">Transmembrane beta strand</keyword>
<dbReference type="InterPro" id="IPR036942">
    <property type="entry name" value="Beta-barrel_TonB_sf"/>
</dbReference>
<dbReference type="Proteomes" id="UP000886881">
    <property type="component" value="Unassembled WGS sequence"/>
</dbReference>
<comment type="caution">
    <text evidence="11">The sequence shown here is derived from an EMBL/GenBank/DDBJ whole genome shotgun (WGS) entry which is preliminary data.</text>
</comment>
<dbReference type="SUPFAM" id="SSF56935">
    <property type="entry name" value="Porins"/>
    <property type="match status" value="1"/>
</dbReference>
<dbReference type="Gene3D" id="2.170.130.10">
    <property type="entry name" value="TonB-dependent receptor, plug domain"/>
    <property type="match status" value="1"/>
</dbReference>
<dbReference type="EMBL" id="DVLC01000033">
    <property type="protein sequence ID" value="HIT46568.1"/>
    <property type="molecule type" value="Genomic_DNA"/>
</dbReference>
<evidence type="ECO:0000256" key="1">
    <source>
        <dbReference type="ARBA" id="ARBA00004571"/>
    </source>
</evidence>
<evidence type="ECO:0000313" key="12">
    <source>
        <dbReference type="Proteomes" id="UP000886881"/>
    </source>
</evidence>
<dbReference type="SUPFAM" id="SSF49464">
    <property type="entry name" value="Carboxypeptidase regulatory domain-like"/>
    <property type="match status" value="1"/>
</dbReference>
<dbReference type="InterPro" id="IPR012910">
    <property type="entry name" value="Plug_dom"/>
</dbReference>
<gene>
    <name evidence="11" type="ORF">IAC35_01770</name>
</gene>
<dbReference type="PANTHER" id="PTHR30069:SF29">
    <property type="entry name" value="HEMOGLOBIN AND HEMOGLOBIN-HAPTOGLOBIN-BINDING PROTEIN 1-RELATED"/>
    <property type="match status" value="1"/>
</dbReference>
<name>A0A9D1KH53_9BACT</name>
<evidence type="ECO:0000259" key="10">
    <source>
        <dbReference type="Pfam" id="PF07715"/>
    </source>
</evidence>
<keyword evidence="6 8" id="KW-0472">Membrane</keyword>
<keyword evidence="7 8" id="KW-0998">Cell outer membrane</keyword>
<dbReference type="GO" id="GO:0009279">
    <property type="term" value="C:cell outer membrane"/>
    <property type="evidence" value="ECO:0007669"/>
    <property type="project" value="UniProtKB-SubCell"/>
</dbReference>
<organism evidence="11 12">
    <name type="scientific">Candidatus Cryptobacteroides merdipullorum</name>
    <dbReference type="NCBI Taxonomy" id="2840771"/>
    <lineage>
        <taxon>Bacteria</taxon>
        <taxon>Pseudomonadati</taxon>
        <taxon>Bacteroidota</taxon>
        <taxon>Bacteroidia</taxon>
        <taxon>Bacteroidales</taxon>
        <taxon>Candidatus Cryptobacteroides</taxon>
    </lineage>
</organism>
<evidence type="ECO:0000256" key="8">
    <source>
        <dbReference type="PROSITE-ProRule" id="PRU01360"/>
    </source>
</evidence>
<evidence type="ECO:0000256" key="6">
    <source>
        <dbReference type="ARBA" id="ARBA00023136"/>
    </source>
</evidence>
<dbReference type="Gene3D" id="2.60.40.1120">
    <property type="entry name" value="Carboxypeptidase-like, regulatory domain"/>
    <property type="match status" value="1"/>
</dbReference>
<keyword evidence="5 9" id="KW-0732">Signal</keyword>